<protein>
    <submittedName>
        <fullName evidence="3">Arylsulfatase A-like enzyme</fullName>
    </submittedName>
</protein>
<sequence length="481" mass="54379">MNIVFIALDTQRADHLGCYGYEKNTSPIIDALAAQGVVFERCYAPNIPTHPSFTTMLTGKEAITHNIVNIGGRVPIEEGVRLLPEILKEHGWNTAAIDTMGRHFNRGFDTYISPQWDRSDPLTLRRAEHITDAALPVLAELKADKEKPFFLFLHYWDPHTPYLPPADFRTMFYPEGADPYDVNNHSMDKAWNDEMFQWYFHDWMPGVTDSSYVNALYDAETAYMDWQLRRLFAAIEPIKDDTLIVITADHGEILDEQLGFYDHHGLYEGNVHIPLILIWPGKLPAGKRVPGFVQNLDYLPTFFELAGIPDTEKLEGKSLLPCIFGERDGNYDELFLSEATWEVKRAYRNNKWKFIHSFEPDPHGRPLQELFDLEADPTEQVNLAETHPEIVAELKGRLDAWVAKRLAETGRTEDPVPVQGRCGSKIGTPIEGETPGAGATPLHLRKAKEAANIPKPEELNSATDQKSGKPLHGYVEKPAAP</sequence>
<dbReference type="Pfam" id="PF00884">
    <property type="entry name" value="Sulfatase"/>
    <property type="match status" value="1"/>
</dbReference>
<dbReference type="InterPro" id="IPR052701">
    <property type="entry name" value="GAG_Ulvan_Degrading_Sulfatases"/>
</dbReference>
<reference evidence="3 4" key="1">
    <citation type="submission" date="2020-08" db="EMBL/GenBank/DDBJ databases">
        <title>Genomic Encyclopedia of Type Strains, Phase IV (KMG-IV): sequencing the most valuable type-strain genomes for metagenomic binning, comparative biology and taxonomic classification.</title>
        <authorList>
            <person name="Goeker M."/>
        </authorList>
    </citation>
    <scope>NUCLEOTIDE SEQUENCE [LARGE SCALE GENOMIC DNA]</scope>
    <source>
        <strain evidence="3 4">DSM 23562</strain>
    </source>
</reference>
<evidence type="ECO:0000259" key="2">
    <source>
        <dbReference type="Pfam" id="PF00884"/>
    </source>
</evidence>
<organism evidence="3 4">
    <name type="scientific">Armatimonas rosea</name>
    <dbReference type="NCBI Taxonomy" id="685828"/>
    <lineage>
        <taxon>Bacteria</taxon>
        <taxon>Bacillati</taxon>
        <taxon>Armatimonadota</taxon>
        <taxon>Armatimonadia</taxon>
        <taxon>Armatimonadales</taxon>
        <taxon>Armatimonadaceae</taxon>
        <taxon>Armatimonas</taxon>
    </lineage>
</organism>
<dbReference type="EMBL" id="JACHGW010000002">
    <property type="protein sequence ID" value="MBB6050617.1"/>
    <property type="molecule type" value="Genomic_DNA"/>
</dbReference>
<accession>A0A7W9SPT1</accession>
<dbReference type="InterPro" id="IPR017850">
    <property type="entry name" value="Alkaline_phosphatase_core_sf"/>
</dbReference>
<dbReference type="SUPFAM" id="SSF53649">
    <property type="entry name" value="Alkaline phosphatase-like"/>
    <property type="match status" value="1"/>
</dbReference>
<dbReference type="CDD" id="cd16148">
    <property type="entry name" value="sulfatase_like"/>
    <property type="match status" value="1"/>
</dbReference>
<evidence type="ECO:0000256" key="1">
    <source>
        <dbReference type="SAM" id="MobiDB-lite"/>
    </source>
</evidence>
<dbReference type="PANTHER" id="PTHR43751:SF3">
    <property type="entry name" value="SULFATASE N-TERMINAL DOMAIN-CONTAINING PROTEIN"/>
    <property type="match status" value="1"/>
</dbReference>
<dbReference type="InterPro" id="IPR000917">
    <property type="entry name" value="Sulfatase_N"/>
</dbReference>
<gene>
    <name evidence="3" type="ORF">HNQ39_002408</name>
</gene>
<dbReference type="RefSeq" id="WP_221289957.1">
    <property type="nucleotide sequence ID" value="NZ_JACHGW010000002.1"/>
</dbReference>
<dbReference type="Proteomes" id="UP000520814">
    <property type="component" value="Unassembled WGS sequence"/>
</dbReference>
<comment type="caution">
    <text evidence="3">The sequence shown here is derived from an EMBL/GenBank/DDBJ whole genome shotgun (WGS) entry which is preliminary data.</text>
</comment>
<feature type="domain" description="Sulfatase N-terminal" evidence="2">
    <location>
        <begin position="2"/>
        <end position="308"/>
    </location>
</feature>
<dbReference type="Gene3D" id="3.30.1120.10">
    <property type="match status" value="1"/>
</dbReference>
<keyword evidence="4" id="KW-1185">Reference proteome</keyword>
<dbReference type="Gene3D" id="3.40.720.10">
    <property type="entry name" value="Alkaline Phosphatase, subunit A"/>
    <property type="match status" value="1"/>
</dbReference>
<evidence type="ECO:0000313" key="4">
    <source>
        <dbReference type="Proteomes" id="UP000520814"/>
    </source>
</evidence>
<dbReference type="AlphaFoldDB" id="A0A7W9SPT1"/>
<dbReference type="PANTHER" id="PTHR43751">
    <property type="entry name" value="SULFATASE"/>
    <property type="match status" value="1"/>
</dbReference>
<evidence type="ECO:0000313" key="3">
    <source>
        <dbReference type="EMBL" id="MBB6050617.1"/>
    </source>
</evidence>
<name>A0A7W9SPT1_ARMRO</name>
<feature type="region of interest" description="Disordered" evidence="1">
    <location>
        <begin position="412"/>
        <end position="481"/>
    </location>
</feature>
<proteinExistence type="predicted"/>